<keyword evidence="2" id="KW-1133">Transmembrane helix</keyword>
<feature type="region of interest" description="Disordered" evidence="1">
    <location>
        <begin position="142"/>
        <end position="163"/>
    </location>
</feature>
<reference evidence="3 4" key="1">
    <citation type="submission" date="2016-11" db="EMBL/GenBank/DDBJ databases">
        <authorList>
            <person name="Jaros S."/>
            <person name="Januszkiewicz K."/>
            <person name="Wedrychowicz H."/>
        </authorList>
    </citation>
    <scope>NUCLEOTIDE SEQUENCE [LARGE SCALE GENOMIC DNA]</scope>
    <source>
        <strain evidence="3 4">DSM 43832</strain>
    </source>
</reference>
<feature type="transmembrane region" description="Helical" evidence="2">
    <location>
        <begin position="6"/>
        <end position="27"/>
    </location>
</feature>
<keyword evidence="4" id="KW-1185">Reference proteome</keyword>
<keyword evidence="2" id="KW-0812">Transmembrane</keyword>
<evidence type="ECO:0000256" key="2">
    <source>
        <dbReference type="SAM" id="Phobius"/>
    </source>
</evidence>
<name>A0A1M6W058_PSETH</name>
<keyword evidence="2" id="KW-0472">Membrane</keyword>
<dbReference type="STRING" id="1848.SAMN05443637_113156"/>
<organism evidence="3 4">
    <name type="scientific">Pseudonocardia thermophila</name>
    <dbReference type="NCBI Taxonomy" id="1848"/>
    <lineage>
        <taxon>Bacteria</taxon>
        <taxon>Bacillati</taxon>
        <taxon>Actinomycetota</taxon>
        <taxon>Actinomycetes</taxon>
        <taxon>Pseudonocardiales</taxon>
        <taxon>Pseudonocardiaceae</taxon>
        <taxon>Pseudonocardia</taxon>
    </lineage>
</organism>
<dbReference type="RefSeq" id="WP_073458289.1">
    <property type="nucleotide sequence ID" value="NZ_CALGVN010000058.1"/>
</dbReference>
<dbReference type="EMBL" id="FRAP01000013">
    <property type="protein sequence ID" value="SHK87100.1"/>
    <property type="molecule type" value="Genomic_DNA"/>
</dbReference>
<accession>A0A1M6W058</accession>
<evidence type="ECO:0008006" key="5">
    <source>
        <dbReference type="Google" id="ProtNLM"/>
    </source>
</evidence>
<evidence type="ECO:0000256" key="1">
    <source>
        <dbReference type="SAM" id="MobiDB-lite"/>
    </source>
</evidence>
<proteinExistence type="predicted"/>
<sequence length="193" mass="21824">MDTTVLVLVIVVVLLLVVIAVGGALLARARRSQKLQERYGPEYERTLHETGDRKAAEEDLAEREARRRKLDVRDLSDQERDRFAGHWTQIQRGFVDDPVRAVHDADRLVVDIMRTRGFPTDDADRRTEDISVDHPQIAQRYRDARAVRSATEQGPVDTETQRHAVTAYRDLVDALLGGEQSASTASPAKEQTR</sequence>
<dbReference type="AlphaFoldDB" id="A0A1M6W058"/>
<dbReference type="Proteomes" id="UP000184363">
    <property type="component" value="Unassembled WGS sequence"/>
</dbReference>
<evidence type="ECO:0000313" key="4">
    <source>
        <dbReference type="Proteomes" id="UP000184363"/>
    </source>
</evidence>
<evidence type="ECO:0000313" key="3">
    <source>
        <dbReference type="EMBL" id="SHK87100.1"/>
    </source>
</evidence>
<protein>
    <recommendedName>
        <fullName evidence="5">Secreted protein</fullName>
    </recommendedName>
</protein>
<gene>
    <name evidence="3" type="ORF">SAMN05443637_113156</name>
</gene>